<sequence>MGKIAFIFPGQGAQYIGMGREISELYPSAAEVFEKANQALGFDIRDMIFNGDEETLAITENTQPAILTASIACLMPLLEAGIRPDYTAGLSLGEYGAHVLSGTFTFEDAVKIVRKRGKFMQDAVPIGLGAMAAILGLDRDVVIDICEAAQSAGVIGPANFNCPGQIVVAGETAAVNEAIRLATEKGAKRAVLLNVSAPFHCVMLEPAGEKLKAVLDEVEVHPMNIPVVANVTGKVIPSEDQVKELLIQQVSKSVLWEDCVRTMVEAGVDTFVEVGPGKVLSGFIKKIDKNLKALNVEDKASLDKTLEALKG</sequence>
<evidence type="ECO:0000313" key="7">
    <source>
        <dbReference type="EMBL" id="SHJ01146.1"/>
    </source>
</evidence>
<comment type="similarity">
    <text evidence="4">Belongs to the fabD family.</text>
</comment>
<dbReference type="Gene3D" id="3.30.70.250">
    <property type="entry name" value="Malonyl-CoA ACP transacylase, ACP-binding"/>
    <property type="match status" value="1"/>
</dbReference>
<dbReference type="NCBIfam" id="TIGR00128">
    <property type="entry name" value="fabD"/>
    <property type="match status" value="1"/>
</dbReference>
<keyword evidence="2 4" id="KW-0012">Acyltransferase</keyword>
<accession>A0A1M6FTX2</accession>
<protein>
    <recommendedName>
        <fullName evidence="4">Malonyl CoA-acyl carrier protein transacylase</fullName>
        <ecNumber evidence="4">2.3.1.39</ecNumber>
    </recommendedName>
</protein>
<dbReference type="InterPro" id="IPR024925">
    <property type="entry name" value="Malonyl_CoA-ACP_transAc"/>
</dbReference>
<proteinExistence type="inferred from homology"/>
<dbReference type="Gene3D" id="3.40.366.10">
    <property type="entry name" value="Malonyl-Coenzyme A Acyl Carrier Protein, domain 2"/>
    <property type="match status" value="1"/>
</dbReference>
<dbReference type="InterPro" id="IPR050858">
    <property type="entry name" value="Mal-CoA-ACP_Trans/PKS_FabD"/>
</dbReference>
<dbReference type="EC" id="2.3.1.39" evidence="4"/>
<evidence type="ECO:0000256" key="3">
    <source>
        <dbReference type="ARBA" id="ARBA00048462"/>
    </source>
</evidence>
<dbReference type="Pfam" id="PF00698">
    <property type="entry name" value="Acyl_transf_1"/>
    <property type="match status" value="1"/>
</dbReference>
<dbReference type="OrthoDB" id="9805460at2"/>
<evidence type="ECO:0000256" key="4">
    <source>
        <dbReference type="PIRNR" id="PIRNR000446"/>
    </source>
</evidence>
<dbReference type="RefSeq" id="WP_149678581.1">
    <property type="nucleotide sequence ID" value="NZ_DAONMB010000050.1"/>
</dbReference>
<dbReference type="SUPFAM" id="SSF52151">
    <property type="entry name" value="FabD/lysophospholipase-like"/>
    <property type="match status" value="1"/>
</dbReference>
<evidence type="ECO:0000313" key="8">
    <source>
        <dbReference type="Proteomes" id="UP000324781"/>
    </source>
</evidence>
<dbReference type="InterPro" id="IPR016036">
    <property type="entry name" value="Malonyl_transacylase_ACP-bd"/>
</dbReference>
<feature type="active site" evidence="5">
    <location>
        <position position="91"/>
    </location>
</feature>
<dbReference type="GO" id="GO:0006633">
    <property type="term" value="P:fatty acid biosynthetic process"/>
    <property type="evidence" value="ECO:0007669"/>
    <property type="project" value="TreeGrafter"/>
</dbReference>
<dbReference type="PIRSF" id="PIRSF000446">
    <property type="entry name" value="Mct"/>
    <property type="match status" value="1"/>
</dbReference>
<dbReference type="InterPro" id="IPR001227">
    <property type="entry name" value="Ac_transferase_dom_sf"/>
</dbReference>
<dbReference type="InterPro" id="IPR014043">
    <property type="entry name" value="Acyl_transferase_dom"/>
</dbReference>
<dbReference type="SMART" id="SM00827">
    <property type="entry name" value="PKS_AT"/>
    <property type="match status" value="1"/>
</dbReference>
<name>A0A1M6FTX2_9FIRM</name>
<dbReference type="InterPro" id="IPR004410">
    <property type="entry name" value="Malonyl_CoA-ACP_transAc_FabD"/>
</dbReference>
<dbReference type="PANTHER" id="PTHR42681:SF1">
    <property type="entry name" value="MALONYL-COA-ACYL CARRIER PROTEIN TRANSACYLASE, MITOCHONDRIAL"/>
    <property type="match status" value="1"/>
</dbReference>
<dbReference type="PANTHER" id="PTHR42681">
    <property type="entry name" value="MALONYL-COA-ACYL CARRIER PROTEIN TRANSACYLASE, MITOCHONDRIAL"/>
    <property type="match status" value="1"/>
</dbReference>
<comment type="catalytic activity">
    <reaction evidence="3 4">
        <text>holo-[ACP] + malonyl-CoA = malonyl-[ACP] + CoA</text>
        <dbReference type="Rhea" id="RHEA:41792"/>
        <dbReference type="Rhea" id="RHEA-COMP:9623"/>
        <dbReference type="Rhea" id="RHEA-COMP:9685"/>
        <dbReference type="ChEBI" id="CHEBI:57287"/>
        <dbReference type="ChEBI" id="CHEBI:57384"/>
        <dbReference type="ChEBI" id="CHEBI:64479"/>
        <dbReference type="ChEBI" id="CHEBI:78449"/>
        <dbReference type="EC" id="2.3.1.39"/>
    </reaction>
</comment>
<dbReference type="SUPFAM" id="SSF55048">
    <property type="entry name" value="Probable ACP-binding domain of malonyl-CoA ACP transacylase"/>
    <property type="match status" value="1"/>
</dbReference>
<dbReference type="AlphaFoldDB" id="A0A1M6FTX2"/>
<keyword evidence="1 4" id="KW-0808">Transferase</keyword>
<dbReference type="InterPro" id="IPR016035">
    <property type="entry name" value="Acyl_Trfase/lysoPLipase"/>
</dbReference>
<feature type="domain" description="Malonyl-CoA:ACP transacylase (MAT)" evidence="6">
    <location>
        <begin position="7"/>
        <end position="305"/>
    </location>
</feature>
<reference evidence="7 8" key="1">
    <citation type="submission" date="2016-11" db="EMBL/GenBank/DDBJ databases">
        <authorList>
            <person name="Varghese N."/>
            <person name="Submissions S."/>
        </authorList>
    </citation>
    <scope>NUCLEOTIDE SEQUENCE [LARGE SCALE GENOMIC DNA]</scope>
    <source>
        <strain evidence="7 8">DSM 19027</strain>
    </source>
</reference>
<organism evidence="7 8">
    <name type="scientific">Thermoclostridium caenicola</name>
    <dbReference type="NCBI Taxonomy" id="659425"/>
    <lineage>
        <taxon>Bacteria</taxon>
        <taxon>Bacillati</taxon>
        <taxon>Bacillota</taxon>
        <taxon>Clostridia</taxon>
        <taxon>Eubacteriales</taxon>
        <taxon>Oscillospiraceae</taxon>
        <taxon>Thermoclostridium</taxon>
    </lineage>
</organism>
<evidence type="ECO:0000256" key="2">
    <source>
        <dbReference type="ARBA" id="ARBA00023315"/>
    </source>
</evidence>
<gene>
    <name evidence="7" type="ORF">SAMN05444373_101929</name>
</gene>
<keyword evidence="8" id="KW-1185">Reference proteome</keyword>
<feature type="active site" evidence="5">
    <location>
        <position position="200"/>
    </location>
</feature>
<evidence type="ECO:0000256" key="1">
    <source>
        <dbReference type="ARBA" id="ARBA00022679"/>
    </source>
</evidence>
<evidence type="ECO:0000259" key="6">
    <source>
        <dbReference type="SMART" id="SM00827"/>
    </source>
</evidence>
<dbReference type="GO" id="GO:0004314">
    <property type="term" value="F:[acyl-carrier-protein] S-malonyltransferase activity"/>
    <property type="evidence" value="ECO:0007669"/>
    <property type="project" value="UniProtKB-EC"/>
</dbReference>
<dbReference type="Proteomes" id="UP000324781">
    <property type="component" value="Unassembled WGS sequence"/>
</dbReference>
<dbReference type="GO" id="GO:0005829">
    <property type="term" value="C:cytosol"/>
    <property type="evidence" value="ECO:0007669"/>
    <property type="project" value="TreeGrafter"/>
</dbReference>
<dbReference type="FunFam" id="3.30.70.250:FF:000001">
    <property type="entry name" value="Malonyl CoA-acyl carrier protein transacylase"/>
    <property type="match status" value="1"/>
</dbReference>
<evidence type="ECO:0000256" key="5">
    <source>
        <dbReference type="PIRSR" id="PIRSR000446-1"/>
    </source>
</evidence>
<dbReference type="EMBL" id="FQZP01000019">
    <property type="protein sequence ID" value="SHJ01146.1"/>
    <property type="molecule type" value="Genomic_DNA"/>
</dbReference>